<sequence length="457" mass="50083">MPPPIHLALIGAGITGTTLSLALTRRGIPHTVYEQAAQPTELGAGLGFGPNAARAMAIADPRVGEVFLRECVRRDVRRGGDNGEGVGEPVWIEFLDGTVDGDDGEGDGGVEGVEPVFRVFARYGEGHGAVHRAKWLEVLMGMVPEGVVQFGKRLEGVERVGERVVLRFGDGTTAEADAVIGCDGVKSKVREIMLGGTEAEGAKCGYSGKYAYRCMIPRDQAVRELGVERVGVSSLWMGHGRHVLTFPVGKPGEQFLNLVAFVTDSSESWPSQDARSFTLPATREDALRDFEEGGFGKTVQRLLRLTKDKMDKWGLFDLADRPLPKFYSDRILVIGDAAHASTPHHGSGAGFCMEDVAVLASLLEEDIQGDDASPIDGLQAMFAAFDASRRERDQWLVQSSRRAADLYQWRLPNTGRDNFEVMRKDIETRQAVCWGIDLEKAIREAREDLRRRKCTPK</sequence>
<dbReference type="Proteomes" id="UP000724584">
    <property type="component" value="Unassembled WGS sequence"/>
</dbReference>
<protein>
    <submittedName>
        <fullName evidence="1">Uncharacterized protein</fullName>
    </submittedName>
</protein>
<name>A0ACB7PMZ2_9PEZI</name>
<accession>A0ACB7PMZ2</accession>
<evidence type="ECO:0000313" key="2">
    <source>
        <dbReference type="Proteomes" id="UP000724584"/>
    </source>
</evidence>
<proteinExistence type="predicted"/>
<comment type="caution">
    <text evidence="1">The sequence shown here is derived from an EMBL/GenBank/DDBJ whole genome shotgun (WGS) entry which is preliminary data.</text>
</comment>
<reference evidence="1 2" key="1">
    <citation type="journal article" date="2021" name="Nat. Commun.">
        <title>Genetic determinants of endophytism in the Arabidopsis root mycobiome.</title>
        <authorList>
            <person name="Mesny F."/>
            <person name="Miyauchi S."/>
            <person name="Thiergart T."/>
            <person name="Pickel B."/>
            <person name="Atanasova L."/>
            <person name="Karlsson M."/>
            <person name="Huettel B."/>
            <person name="Barry K.W."/>
            <person name="Haridas S."/>
            <person name="Chen C."/>
            <person name="Bauer D."/>
            <person name="Andreopoulos W."/>
            <person name="Pangilinan J."/>
            <person name="LaButti K."/>
            <person name="Riley R."/>
            <person name="Lipzen A."/>
            <person name="Clum A."/>
            <person name="Drula E."/>
            <person name="Henrissat B."/>
            <person name="Kohler A."/>
            <person name="Grigoriev I.V."/>
            <person name="Martin F.M."/>
            <person name="Hacquard S."/>
        </authorList>
    </citation>
    <scope>NUCLEOTIDE SEQUENCE [LARGE SCALE GENOMIC DNA]</scope>
    <source>
        <strain evidence="1 2">MPI-SDFR-AT-0079</strain>
    </source>
</reference>
<evidence type="ECO:0000313" key="1">
    <source>
        <dbReference type="EMBL" id="KAH6649348.1"/>
    </source>
</evidence>
<dbReference type="EMBL" id="JAGIZQ010000001">
    <property type="protein sequence ID" value="KAH6649348.1"/>
    <property type="molecule type" value="Genomic_DNA"/>
</dbReference>
<gene>
    <name evidence="1" type="ORF">F5144DRAFT_634596</name>
</gene>
<keyword evidence="2" id="KW-1185">Reference proteome</keyword>
<organism evidence="1 2">
    <name type="scientific">Chaetomium tenue</name>
    <dbReference type="NCBI Taxonomy" id="1854479"/>
    <lineage>
        <taxon>Eukaryota</taxon>
        <taxon>Fungi</taxon>
        <taxon>Dikarya</taxon>
        <taxon>Ascomycota</taxon>
        <taxon>Pezizomycotina</taxon>
        <taxon>Sordariomycetes</taxon>
        <taxon>Sordariomycetidae</taxon>
        <taxon>Sordariales</taxon>
        <taxon>Chaetomiaceae</taxon>
        <taxon>Chaetomium</taxon>
    </lineage>
</organism>